<accession>A0ABD2N690</accession>
<reference evidence="1 2" key="1">
    <citation type="journal article" date="2021" name="BMC Biol.">
        <title>Horizontally acquired antibacterial genes associated with adaptive radiation of ladybird beetles.</title>
        <authorList>
            <person name="Li H.S."/>
            <person name="Tang X.F."/>
            <person name="Huang Y.H."/>
            <person name="Xu Z.Y."/>
            <person name="Chen M.L."/>
            <person name="Du X.Y."/>
            <person name="Qiu B.Y."/>
            <person name="Chen P.T."/>
            <person name="Zhang W."/>
            <person name="Slipinski A."/>
            <person name="Escalona H.E."/>
            <person name="Waterhouse R.M."/>
            <person name="Zwick A."/>
            <person name="Pang H."/>
        </authorList>
    </citation>
    <scope>NUCLEOTIDE SEQUENCE [LARGE SCALE GENOMIC DNA]</scope>
    <source>
        <strain evidence="1">SYSU2018</strain>
    </source>
</reference>
<dbReference type="Proteomes" id="UP001516400">
    <property type="component" value="Unassembled WGS sequence"/>
</dbReference>
<protein>
    <submittedName>
        <fullName evidence="1">Uncharacterized protein</fullName>
    </submittedName>
</protein>
<sequence>MNVIVKNRMQVPIINDSASNKLEYSDDVEIIEDDLTTRSLEKLSSAATCLVAGIEYTHGQQVRINLNMTKM</sequence>
<gene>
    <name evidence="1" type="ORF">HHI36_015592</name>
</gene>
<evidence type="ECO:0000313" key="2">
    <source>
        <dbReference type="Proteomes" id="UP001516400"/>
    </source>
</evidence>
<organism evidence="1 2">
    <name type="scientific">Cryptolaemus montrouzieri</name>
    <dbReference type="NCBI Taxonomy" id="559131"/>
    <lineage>
        <taxon>Eukaryota</taxon>
        <taxon>Metazoa</taxon>
        <taxon>Ecdysozoa</taxon>
        <taxon>Arthropoda</taxon>
        <taxon>Hexapoda</taxon>
        <taxon>Insecta</taxon>
        <taxon>Pterygota</taxon>
        <taxon>Neoptera</taxon>
        <taxon>Endopterygota</taxon>
        <taxon>Coleoptera</taxon>
        <taxon>Polyphaga</taxon>
        <taxon>Cucujiformia</taxon>
        <taxon>Coccinelloidea</taxon>
        <taxon>Coccinellidae</taxon>
        <taxon>Scymninae</taxon>
        <taxon>Scymnini</taxon>
        <taxon>Cryptolaemus</taxon>
    </lineage>
</organism>
<dbReference type="EMBL" id="JABFTP020000062">
    <property type="protein sequence ID" value="KAL3274178.1"/>
    <property type="molecule type" value="Genomic_DNA"/>
</dbReference>
<evidence type="ECO:0000313" key="1">
    <source>
        <dbReference type="EMBL" id="KAL3274178.1"/>
    </source>
</evidence>
<name>A0ABD2N690_9CUCU</name>
<dbReference type="AlphaFoldDB" id="A0ABD2N690"/>
<comment type="caution">
    <text evidence="1">The sequence shown here is derived from an EMBL/GenBank/DDBJ whole genome shotgun (WGS) entry which is preliminary data.</text>
</comment>
<keyword evidence="2" id="KW-1185">Reference proteome</keyword>
<proteinExistence type="predicted"/>